<dbReference type="SUPFAM" id="SSF50494">
    <property type="entry name" value="Trypsin-like serine proteases"/>
    <property type="match status" value="1"/>
</dbReference>
<dbReference type="RefSeq" id="XP_025836151.1">
    <property type="nucleotide sequence ID" value="XM_025980366.1"/>
</dbReference>
<dbReference type="GeneID" id="112906382"/>
<organism evidence="9 10">
    <name type="scientific">Agrilus planipennis</name>
    <name type="common">Emerald ash borer</name>
    <name type="synonym">Agrilus marcopoli</name>
    <dbReference type="NCBI Taxonomy" id="224129"/>
    <lineage>
        <taxon>Eukaryota</taxon>
        <taxon>Metazoa</taxon>
        <taxon>Ecdysozoa</taxon>
        <taxon>Arthropoda</taxon>
        <taxon>Hexapoda</taxon>
        <taxon>Insecta</taxon>
        <taxon>Pterygota</taxon>
        <taxon>Neoptera</taxon>
        <taxon>Endopterygota</taxon>
        <taxon>Coleoptera</taxon>
        <taxon>Polyphaga</taxon>
        <taxon>Elateriformia</taxon>
        <taxon>Buprestoidea</taxon>
        <taxon>Buprestidae</taxon>
        <taxon>Agrilinae</taxon>
        <taxon>Agrilus</taxon>
    </lineage>
</organism>
<dbReference type="GO" id="GO:0005615">
    <property type="term" value="C:extracellular space"/>
    <property type="evidence" value="ECO:0007669"/>
    <property type="project" value="TreeGrafter"/>
</dbReference>
<evidence type="ECO:0000256" key="1">
    <source>
        <dbReference type="ARBA" id="ARBA00004613"/>
    </source>
</evidence>
<reference evidence="10" key="1">
    <citation type="submission" date="2025-08" db="UniProtKB">
        <authorList>
            <consortium name="RefSeq"/>
        </authorList>
    </citation>
    <scope>IDENTIFICATION</scope>
    <source>
        <tissue evidence="10">Entire body</tissue>
    </source>
</reference>
<dbReference type="GO" id="GO:0004252">
    <property type="term" value="F:serine-type endopeptidase activity"/>
    <property type="evidence" value="ECO:0007669"/>
    <property type="project" value="InterPro"/>
</dbReference>
<evidence type="ECO:0000313" key="10">
    <source>
        <dbReference type="RefSeq" id="XP_025836151.1"/>
    </source>
</evidence>
<dbReference type="PROSITE" id="PS00134">
    <property type="entry name" value="TRYPSIN_HIS"/>
    <property type="match status" value="1"/>
</dbReference>
<evidence type="ECO:0000256" key="4">
    <source>
        <dbReference type="ARBA" id="ARBA00022801"/>
    </source>
</evidence>
<sequence>MEMKEIVLIFIASSLVTAHVATDWSKIITTHEAPHQHTSSEDIKIVGGLEAVPNSIPYQAALILFYKEETRLCGGSLITRRYVLTAGHCLVDELVSLYVILGAHKYGEDEPTQQIISTSTFKVHEQFDGGPLANDIGIVHLPTPANLNQYVQLIALPRRADVSKSFAGSEAVVSGWGRNSSNDNDVSNVLRYLNVPFCQTTCVT</sequence>
<dbReference type="AlphaFoldDB" id="A0A7F5RJL7"/>
<evidence type="ECO:0000313" key="9">
    <source>
        <dbReference type="Proteomes" id="UP000192223"/>
    </source>
</evidence>
<dbReference type="Gene3D" id="2.40.10.10">
    <property type="entry name" value="Trypsin-like serine proteases"/>
    <property type="match status" value="2"/>
</dbReference>
<keyword evidence="9" id="KW-1185">Reference proteome</keyword>
<dbReference type="InterPro" id="IPR050127">
    <property type="entry name" value="Serine_Proteases_S1"/>
</dbReference>
<evidence type="ECO:0000256" key="2">
    <source>
        <dbReference type="ARBA" id="ARBA00022525"/>
    </source>
</evidence>
<keyword evidence="2" id="KW-0964">Secreted</keyword>
<dbReference type="InterPro" id="IPR009003">
    <property type="entry name" value="Peptidase_S1_PA"/>
</dbReference>
<dbReference type="InterPro" id="IPR001314">
    <property type="entry name" value="Peptidase_S1A"/>
</dbReference>
<evidence type="ECO:0000256" key="6">
    <source>
        <dbReference type="ARBA" id="ARBA00023157"/>
    </source>
</evidence>
<evidence type="ECO:0000259" key="8">
    <source>
        <dbReference type="PROSITE" id="PS50240"/>
    </source>
</evidence>
<dbReference type="Pfam" id="PF00089">
    <property type="entry name" value="Trypsin"/>
    <property type="match status" value="1"/>
</dbReference>
<dbReference type="FunFam" id="2.40.10.10:FF:000166">
    <property type="entry name" value="Trypsin"/>
    <property type="match status" value="1"/>
</dbReference>
<dbReference type="InParanoid" id="A0A7F5RJL7"/>
<feature type="chain" id="PRO_5029016538" evidence="7">
    <location>
        <begin position="19"/>
        <end position="204"/>
    </location>
</feature>
<dbReference type="CDD" id="cd00190">
    <property type="entry name" value="Tryp_SPc"/>
    <property type="match status" value="1"/>
</dbReference>
<dbReference type="GO" id="GO:0006508">
    <property type="term" value="P:proteolysis"/>
    <property type="evidence" value="ECO:0007669"/>
    <property type="project" value="UniProtKB-KW"/>
</dbReference>
<dbReference type="SMART" id="SM00020">
    <property type="entry name" value="Tryp_SPc"/>
    <property type="match status" value="1"/>
</dbReference>
<dbReference type="InterPro" id="IPR043504">
    <property type="entry name" value="Peptidase_S1_PA_chymotrypsin"/>
</dbReference>
<dbReference type="PANTHER" id="PTHR24264">
    <property type="entry name" value="TRYPSIN-RELATED"/>
    <property type="match status" value="1"/>
</dbReference>
<gene>
    <name evidence="10" type="primary">LOC112906382</name>
</gene>
<keyword evidence="7" id="KW-0732">Signal</keyword>
<dbReference type="Proteomes" id="UP000192223">
    <property type="component" value="Unplaced"/>
</dbReference>
<keyword evidence="4" id="KW-0378">Hydrolase</keyword>
<feature type="signal peptide" evidence="7">
    <location>
        <begin position="1"/>
        <end position="18"/>
    </location>
</feature>
<dbReference type="KEGG" id="apln:112906382"/>
<evidence type="ECO:0000256" key="5">
    <source>
        <dbReference type="ARBA" id="ARBA00022825"/>
    </source>
</evidence>
<accession>A0A7F5RJL7</accession>
<dbReference type="InterPro" id="IPR001254">
    <property type="entry name" value="Trypsin_dom"/>
</dbReference>
<dbReference type="InterPro" id="IPR018114">
    <property type="entry name" value="TRYPSIN_HIS"/>
</dbReference>
<comment type="subcellular location">
    <subcellularLocation>
        <location evidence="1">Secreted</location>
    </subcellularLocation>
</comment>
<dbReference type="OrthoDB" id="5565075at2759"/>
<keyword evidence="6" id="KW-1015">Disulfide bond</keyword>
<keyword evidence="5" id="KW-0720">Serine protease</keyword>
<name>A0A7F5RJL7_AGRPL</name>
<evidence type="ECO:0000256" key="3">
    <source>
        <dbReference type="ARBA" id="ARBA00022670"/>
    </source>
</evidence>
<dbReference type="PROSITE" id="PS50240">
    <property type="entry name" value="TRYPSIN_DOM"/>
    <property type="match status" value="1"/>
</dbReference>
<proteinExistence type="predicted"/>
<dbReference type="PRINTS" id="PR00722">
    <property type="entry name" value="CHYMOTRYPSIN"/>
</dbReference>
<protein>
    <submittedName>
        <fullName evidence="10">Chymotrypsin BI-like</fullName>
    </submittedName>
</protein>
<dbReference type="PANTHER" id="PTHR24264:SF65">
    <property type="entry name" value="SRCR DOMAIN-CONTAINING PROTEIN"/>
    <property type="match status" value="1"/>
</dbReference>
<feature type="domain" description="Peptidase S1" evidence="8">
    <location>
        <begin position="45"/>
        <end position="204"/>
    </location>
</feature>
<evidence type="ECO:0000256" key="7">
    <source>
        <dbReference type="SAM" id="SignalP"/>
    </source>
</evidence>
<keyword evidence="3" id="KW-0645">Protease</keyword>